<accession>A0A0A9C951</accession>
<sequence length="87" mass="9894">MDVAVEHGIPLAVYWIQTATAFAAYYHYFHGFEQLVASHVIDLTYDVSFPGLRPLRIRNLPSFLVDSTGSDHSKASIELLRVIFERL</sequence>
<name>A0A0A9C951_ARUDO</name>
<dbReference type="EMBL" id="GBRH01225056">
    <property type="protein sequence ID" value="JAD72839.1"/>
    <property type="molecule type" value="Transcribed_RNA"/>
</dbReference>
<reference evidence="1" key="1">
    <citation type="submission" date="2014-09" db="EMBL/GenBank/DDBJ databases">
        <authorList>
            <person name="Magalhaes I.L.F."/>
            <person name="Oliveira U."/>
            <person name="Santos F.R."/>
            <person name="Vidigal T.H.D.A."/>
            <person name="Brescovit A.D."/>
            <person name="Santos A.J."/>
        </authorList>
    </citation>
    <scope>NUCLEOTIDE SEQUENCE</scope>
    <source>
        <tissue evidence="1">Shoot tissue taken approximately 20 cm above the soil surface</tissue>
    </source>
</reference>
<protein>
    <submittedName>
        <fullName evidence="1">Uncharacterized protein</fullName>
    </submittedName>
</protein>
<reference evidence="1" key="2">
    <citation type="journal article" date="2015" name="Data Brief">
        <title>Shoot transcriptome of the giant reed, Arundo donax.</title>
        <authorList>
            <person name="Barrero R.A."/>
            <person name="Guerrero F.D."/>
            <person name="Moolhuijzen P."/>
            <person name="Goolsby J.A."/>
            <person name="Tidwell J."/>
            <person name="Bellgard S.E."/>
            <person name="Bellgard M.I."/>
        </authorList>
    </citation>
    <scope>NUCLEOTIDE SEQUENCE</scope>
    <source>
        <tissue evidence="1">Shoot tissue taken approximately 20 cm above the soil surface</tissue>
    </source>
</reference>
<dbReference type="SUPFAM" id="SSF53756">
    <property type="entry name" value="UDP-Glycosyltransferase/glycogen phosphorylase"/>
    <property type="match status" value="1"/>
</dbReference>
<proteinExistence type="predicted"/>
<evidence type="ECO:0000313" key="1">
    <source>
        <dbReference type="EMBL" id="JAD72839.1"/>
    </source>
</evidence>
<dbReference type="AlphaFoldDB" id="A0A0A9C951"/>
<dbReference type="Gene3D" id="3.40.50.2000">
    <property type="entry name" value="Glycogen Phosphorylase B"/>
    <property type="match status" value="1"/>
</dbReference>
<organism evidence="1">
    <name type="scientific">Arundo donax</name>
    <name type="common">Giant reed</name>
    <name type="synonym">Donax arundinaceus</name>
    <dbReference type="NCBI Taxonomy" id="35708"/>
    <lineage>
        <taxon>Eukaryota</taxon>
        <taxon>Viridiplantae</taxon>
        <taxon>Streptophyta</taxon>
        <taxon>Embryophyta</taxon>
        <taxon>Tracheophyta</taxon>
        <taxon>Spermatophyta</taxon>
        <taxon>Magnoliopsida</taxon>
        <taxon>Liliopsida</taxon>
        <taxon>Poales</taxon>
        <taxon>Poaceae</taxon>
        <taxon>PACMAD clade</taxon>
        <taxon>Arundinoideae</taxon>
        <taxon>Arundineae</taxon>
        <taxon>Arundo</taxon>
    </lineage>
</organism>